<dbReference type="EMBL" id="CP075546">
    <property type="protein sequence ID" value="QVV87613.1"/>
    <property type="molecule type" value="Genomic_DNA"/>
</dbReference>
<sequence>MVSHMPTSRYGRGFIVNITHLKVKFSLPPEQAWPGIQDYLTELILPTQFKGTEVETLTDLLRQKVVWHQAGGPVDKEMYTDVKRLLNRIIVAIDKELGIENPDIGQYHA</sequence>
<gene>
    <name evidence="1" type="ORF">KHC33_09560</name>
</gene>
<name>A0A8E7EFU1_9EURY</name>
<protein>
    <submittedName>
        <fullName evidence="1">Uncharacterized protein</fullName>
    </submittedName>
</protein>
<proteinExistence type="predicted"/>
<dbReference type="AlphaFoldDB" id="A0A8E7EFU1"/>
<reference evidence="1 2" key="1">
    <citation type="submission" date="2021-05" db="EMBL/GenBank/DDBJ databases">
        <title>A novel Methanospirillum isolate from a pyrite-forming mixed culture.</title>
        <authorList>
            <person name="Bunk B."/>
            <person name="Sproer C."/>
            <person name="Spring S."/>
            <person name="Pester M."/>
        </authorList>
    </citation>
    <scope>NUCLEOTIDE SEQUENCE [LARGE SCALE GENOMIC DNA]</scope>
    <source>
        <strain evidence="1 2">J.3.6.1-F.2.7.3</strain>
    </source>
</reference>
<dbReference type="KEGG" id="mrtj:KHC33_09560"/>
<organism evidence="1 2">
    <name type="scientific">Methanospirillum purgamenti</name>
    <dbReference type="NCBI Taxonomy" id="2834276"/>
    <lineage>
        <taxon>Archaea</taxon>
        <taxon>Methanobacteriati</taxon>
        <taxon>Methanobacteriota</taxon>
        <taxon>Stenosarchaea group</taxon>
        <taxon>Methanomicrobia</taxon>
        <taxon>Methanomicrobiales</taxon>
        <taxon>Methanospirillaceae</taxon>
        <taxon>Methanospirillum</taxon>
    </lineage>
</organism>
<evidence type="ECO:0000313" key="1">
    <source>
        <dbReference type="EMBL" id="QVV87613.1"/>
    </source>
</evidence>
<dbReference type="Proteomes" id="UP000680656">
    <property type="component" value="Chromosome"/>
</dbReference>
<keyword evidence="2" id="KW-1185">Reference proteome</keyword>
<evidence type="ECO:0000313" key="2">
    <source>
        <dbReference type="Proteomes" id="UP000680656"/>
    </source>
</evidence>
<accession>A0A8E7EFU1</accession>